<name>A0ABW7WSH6_9NOCA</name>
<dbReference type="InterPro" id="IPR029058">
    <property type="entry name" value="AB_hydrolase_fold"/>
</dbReference>
<dbReference type="GO" id="GO:0016787">
    <property type="term" value="F:hydrolase activity"/>
    <property type="evidence" value="ECO:0007669"/>
    <property type="project" value="UniProtKB-KW"/>
</dbReference>
<evidence type="ECO:0000313" key="3">
    <source>
        <dbReference type="Proteomes" id="UP001611450"/>
    </source>
</evidence>
<keyword evidence="2" id="KW-0378">Hydrolase</keyword>
<proteinExistence type="predicted"/>
<dbReference type="InterPro" id="IPR052897">
    <property type="entry name" value="Sec-Metab_Biosynth_Hydrolase"/>
</dbReference>
<evidence type="ECO:0000259" key="1">
    <source>
        <dbReference type="Pfam" id="PF12697"/>
    </source>
</evidence>
<accession>A0ABW7WSH6</accession>
<feature type="domain" description="AB hydrolase-1" evidence="1">
    <location>
        <begin position="4"/>
        <end position="216"/>
    </location>
</feature>
<dbReference type="PANTHER" id="PTHR37017">
    <property type="entry name" value="AB HYDROLASE-1 DOMAIN-CONTAINING PROTEIN-RELATED"/>
    <property type="match status" value="1"/>
</dbReference>
<dbReference type="Proteomes" id="UP001611450">
    <property type="component" value="Unassembled WGS sequence"/>
</dbReference>
<dbReference type="Pfam" id="PF12697">
    <property type="entry name" value="Abhydrolase_6"/>
    <property type="match status" value="1"/>
</dbReference>
<dbReference type="Gene3D" id="3.40.50.1820">
    <property type="entry name" value="alpha/beta hydrolase"/>
    <property type="match status" value="1"/>
</dbReference>
<protein>
    <submittedName>
        <fullName evidence="2">Alpha/beta fold hydrolase</fullName>
    </submittedName>
</protein>
<dbReference type="SUPFAM" id="SSF53474">
    <property type="entry name" value="alpha/beta-Hydrolases"/>
    <property type="match status" value="1"/>
</dbReference>
<organism evidence="2 3">
    <name type="scientific">Nocardia beijingensis</name>
    <dbReference type="NCBI Taxonomy" id="95162"/>
    <lineage>
        <taxon>Bacteria</taxon>
        <taxon>Bacillati</taxon>
        <taxon>Actinomycetota</taxon>
        <taxon>Actinomycetes</taxon>
        <taxon>Mycobacteriales</taxon>
        <taxon>Nocardiaceae</taxon>
        <taxon>Nocardia</taxon>
    </lineage>
</organism>
<gene>
    <name evidence="2" type="ORF">ACH47G_29625</name>
</gene>
<dbReference type="RefSeq" id="WP_396946691.1">
    <property type="nucleotide sequence ID" value="NZ_JBIRXV010000008.1"/>
</dbReference>
<dbReference type="PANTHER" id="PTHR37017:SF11">
    <property type="entry name" value="ESTERASE_LIPASE_THIOESTERASE DOMAIN-CONTAINING PROTEIN"/>
    <property type="match status" value="1"/>
</dbReference>
<sequence>MTTFVLVHGAWHGPWAWERVVPLLRAAGAHPVTPDISAVGDYGLHDHAAIVAAALDAVPDDEEIVLVGHSYAGLVVREAADARPEAVDHIVLVDGWAGRDGVGMFDLAPAAFVSAVRAAAESRGDGRHIPAPPTEAFGIVDSDDAAWLAARLLPQPLRTFTEGTRLSGAVDRIPGTAIYCRPQTYPFARFGAALGYRTRSLDGPHDVMLTHPQSLAGMLLDASRIQNREVRSLE</sequence>
<dbReference type="EMBL" id="JBIRXV010000008">
    <property type="protein sequence ID" value="MFI2324668.1"/>
    <property type="molecule type" value="Genomic_DNA"/>
</dbReference>
<evidence type="ECO:0000313" key="2">
    <source>
        <dbReference type="EMBL" id="MFI2324668.1"/>
    </source>
</evidence>
<keyword evidence="3" id="KW-1185">Reference proteome</keyword>
<reference evidence="2 3" key="1">
    <citation type="submission" date="2024-10" db="EMBL/GenBank/DDBJ databases">
        <title>The Natural Products Discovery Center: Release of the First 8490 Sequenced Strains for Exploring Actinobacteria Biosynthetic Diversity.</title>
        <authorList>
            <person name="Kalkreuter E."/>
            <person name="Kautsar S.A."/>
            <person name="Yang D."/>
            <person name="Bader C.D."/>
            <person name="Teijaro C.N."/>
            <person name="Fluegel L."/>
            <person name="Davis C.M."/>
            <person name="Simpson J.R."/>
            <person name="Lauterbach L."/>
            <person name="Steele A.D."/>
            <person name="Gui C."/>
            <person name="Meng S."/>
            <person name="Li G."/>
            <person name="Viehrig K."/>
            <person name="Ye F."/>
            <person name="Su P."/>
            <person name="Kiefer A.F."/>
            <person name="Nichols A."/>
            <person name="Cepeda A.J."/>
            <person name="Yan W."/>
            <person name="Fan B."/>
            <person name="Jiang Y."/>
            <person name="Adhikari A."/>
            <person name="Zheng C.-J."/>
            <person name="Schuster L."/>
            <person name="Cowan T.M."/>
            <person name="Smanski M.J."/>
            <person name="Chevrette M.G."/>
            <person name="De Carvalho L.P.S."/>
            <person name="Shen B."/>
        </authorList>
    </citation>
    <scope>NUCLEOTIDE SEQUENCE [LARGE SCALE GENOMIC DNA]</scope>
    <source>
        <strain evidence="2 3">NPDC019626</strain>
    </source>
</reference>
<comment type="caution">
    <text evidence="2">The sequence shown here is derived from an EMBL/GenBank/DDBJ whole genome shotgun (WGS) entry which is preliminary data.</text>
</comment>
<dbReference type="InterPro" id="IPR000073">
    <property type="entry name" value="AB_hydrolase_1"/>
</dbReference>